<sequence>MTQNTSKPRVIKDFDKLDENIQEQIKLSYPFGFADHLIRFTNKDGAYVSALPFETDERYYLVRMTVEKAESIIEDDDDFDDDGNLKDDVKEEYADKFSDLDYINPEEDVDDED</sequence>
<organism evidence="1 2">
    <name type="scientific">Arcticibacterium luteifluviistationis</name>
    <dbReference type="NCBI Taxonomy" id="1784714"/>
    <lineage>
        <taxon>Bacteria</taxon>
        <taxon>Pseudomonadati</taxon>
        <taxon>Bacteroidota</taxon>
        <taxon>Cytophagia</taxon>
        <taxon>Cytophagales</taxon>
        <taxon>Leadbetterellaceae</taxon>
        <taxon>Arcticibacterium</taxon>
    </lineage>
</organism>
<evidence type="ECO:0000313" key="2">
    <source>
        <dbReference type="Proteomes" id="UP000249873"/>
    </source>
</evidence>
<keyword evidence="2" id="KW-1185">Reference proteome</keyword>
<evidence type="ECO:0000313" key="1">
    <source>
        <dbReference type="EMBL" id="AWV97026.1"/>
    </source>
</evidence>
<dbReference type="EMBL" id="CP029480">
    <property type="protein sequence ID" value="AWV97026.1"/>
    <property type="molecule type" value="Genomic_DNA"/>
</dbReference>
<proteinExistence type="predicted"/>
<dbReference type="Proteomes" id="UP000249873">
    <property type="component" value="Chromosome"/>
</dbReference>
<gene>
    <name evidence="1" type="ORF">DJ013_02070</name>
</gene>
<dbReference type="AlphaFoldDB" id="A0A2Z4G765"/>
<dbReference type="KEGG" id="als:DJ013_02070"/>
<accession>A0A2Z4G765</accession>
<reference evidence="1 2" key="1">
    <citation type="submission" date="2018-05" db="EMBL/GenBank/DDBJ databases">
        <title>Complete genome sequence of Arcticibacterium luteifluviistationis SM1504T, a cytophagaceae bacterium isolated from Arctic surface seawater.</title>
        <authorList>
            <person name="Li Y."/>
            <person name="Qin Q.-L."/>
        </authorList>
    </citation>
    <scope>NUCLEOTIDE SEQUENCE [LARGE SCALE GENOMIC DNA]</scope>
    <source>
        <strain evidence="1 2">SM1504</strain>
    </source>
</reference>
<dbReference type="RefSeq" id="WP_111370128.1">
    <property type="nucleotide sequence ID" value="NZ_CP029480.1"/>
</dbReference>
<protein>
    <submittedName>
        <fullName evidence="1">Uncharacterized protein</fullName>
    </submittedName>
</protein>
<name>A0A2Z4G765_9BACT</name>
<dbReference type="OrthoDB" id="1122172at2"/>